<organism evidence="8 9">
    <name type="scientific">Novosphingobium resinovorum</name>
    <dbReference type="NCBI Taxonomy" id="158500"/>
    <lineage>
        <taxon>Bacteria</taxon>
        <taxon>Pseudomonadati</taxon>
        <taxon>Pseudomonadota</taxon>
        <taxon>Alphaproteobacteria</taxon>
        <taxon>Sphingomonadales</taxon>
        <taxon>Sphingomonadaceae</taxon>
        <taxon>Novosphingobium</taxon>
    </lineage>
</organism>
<keyword evidence="4" id="KW-0378">Hydrolase</keyword>
<dbReference type="AlphaFoldDB" id="A0A031K3Y0"/>
<comment type="caution">
    <text evidence="8">The sequence shown here is derived from an EMBL/GenBank/DDBJ whole genome shotgun (WGS) entry which is preliminary data.</text>
</comment>
<dbReference type="Gene3D" id="3.30.2010.10">
    <property type="entry name" value="Metalloproteases ('zincins'), catalytic domain"/>
    <property type="match status" value="1"/>
</dbReference>
<evidence type="ECO:0000313" key="8">
    <source>
        <dbReference type="EMBL" id="EZP84676.1"/>
    </source>
</evidence>
<gene>
    <name evidence="8" type="ORF">BV97_00432</name>
</gene>
<accession>A0A031K3Y0</accession>
<evidence type="ECO:0000256" key="5">
    <source>
        <dbReference type="ARBA" id="ARBA00022833"/>
    </source>
</evidence>
<keyword evidence="3" id="KW-0479">Metal-binding</keyword>
<dbReference type="InterPro" id="IPR018392">
    <property type="entry name" value="LysM"/>
</dbReference>
<keyword evidence="5" id="KW-0862">Zinc</keyword>
<dbReference type="PANTHER" id="PTHR22726:SF1">
    <property type="entry name" value="METALLOENDOPEPTIDASE OMA1, MITOCHONDRIAL"/>
    <property type="match status" value="1"/>
</dbReference>
<evidence type="ECO:0000313" key="9">
    <source>
        <dbReference type="Proteomes" id="UP000024329"/>
    </source>
</evidence>
<keyword evidence="2" id="KW-0645">Protease</keyword>
<dbReference type="Pfam" id="PF01435">
    <property type="entry name" value="Peptidase_M48"/>
    <property type="match status" value="1"/>
</dbReference>
<name>A0A031K3Y0_9SPHN</name>
<dbReference type="eggNOG" id="COG4784">
    <property type="taxonomic scope" value="Bacteria"/>
</dbReference>
<evidence type="ECO:0000256" key="2">
    <source>
        <dbReference type="ARBA" id="ARBA00022670"/>
    </source>
</evidence>
<evidence type="ECO:0000256" key="1">
    <source>
        <dbReference type="ARBA" id="ARBA00001947"/>
    </source>
</evidence>
<dbReference type="Pfam" id="PF01476">
    <property type="entry name" value="LysM"/>
    <property type="match status" value="1"/>
</dbReference>
<sequence>MEEGSDMVSNVKRVVRAGVRGGAVVSALGLLVVSAGPARLEAQASKAPQVYAISAADKSQGAKAHPELLAEFGGGLTGPQASYVEQVGKRIAVQSGLSNATGDFTVTLLNSPVNNAFAIPGGYIYVTRQLTALMNNEAEMAGVLGHEVGHVAARHSAQRQKAAQRNQILGVLGSVLAGAVLGDNAFGQFGQKLFSQGSQLLTLKFSRSQELQADQLGITYLKRAGYDPRAMSSVLESLARQNALEAQLRGSTNQTPEWASTHPDPASRVRSALTYAGQGSSGTTNRDTFLTRIDGLVYGDDPKQGVVDGRKFTHPTLRFAFEAPDGFFMVNGTQAVTISGSSGKAQFSGGKLSGSLDSYITGVFAGLTESNQARITPASIEKTTVNGIPAAYGVARVQQQSGAVDVVVFAYDFGNGQAYHFLTLAQAGGAEVFTPMFRSIRRISAADAGSVKPRLLRVVTVRQGDTVRSLAAKMAYTDAAVDRFLVLNGMDANTALTPGQKVKIVTY</sequence>
<evidence type="ECO:0000256" key="3">
    <source>
        <dbReference type="ARBA" id="ARBA00022723"/>
    </source>
</evidence>
<dbReference type="EMBL" id="JFYZ01000001">
    <property type="protein sequence ID" value="EZP84676.1"/>
    <property type="molecule type" value="Genomic_DNA"/>
</dbReference>
<dbReference type="GO" id="GO:0016020">
    <property type="term" value="C:membrane"/>
    <property type="evidence" value="ECO:0007669"/>
    <property type="project" value="TreeGrafter"/>
</dbReference>
<evidence type="ECO:0000259" key="7">
    <source>
        <dbReference type="PROSITE" id="PS51782"/>
    </source>
</evidence>
<dbReference type="GO" id="GO:0051603">
    <property type="term" value="P:proteolysis involved in protein catabolic process"/>
    <property type="evidence" value="ECO:0007669"/>
    <property type="project" value="TreeGrafter"/>
</dbReference>
<dbReference type="STRING" id="158500.BES08_02220"/>
<dbReference type="GO" id="GO:0046872">
    <property type="term" value="F:metal ion binding"/>
    <property type="evidence" value="ECO:0007669"/>
    <property type="project" value="UniProtKB-KW"/>
</dbReference>
<dbReference type="GO" id="GO:0004222">
    <property type="term" value="F:metalloendopeptidase activity"/>
    <property type="evidence" value="ECO:0007669"/>
    <property type="project" value="InterPro"/>
</dbReference>
<dbReference type="InterPro" id="IPR051156">
    <property type="entry name" value="Mito/Outer_Membr_Metalloprot"/>
</dbReference>
<dbReference type="InterPro" id="IPR001915">
    <property type="entry name" value="Peptidase_M48"/>
</dbReference>
<evidence type="ECO:0000256" key="6">
    <source>
        <dbReference type="ARBA" id="ARBA00023049"/>
    </source>
</evidence>
<proteinExistence type="predicted"/>
<dbReference type="CDD" id="cd07324">
    <property type="entry name" value="M48C_Oma1-like"/>
    <property type="match status" value="1"/>
</dbReference>
<dbReference type="InterPro" id="IPR036779">
    <property type="entry name" value="LysM_dom_sf"/>
</dbReference>
<dbReference type="PATRIC" id="fig|158500.4.peg.447"/>
<evidence type="ECO:0000256" key="4">
    <source>
        <dbReference type="ARBA" id="ARBA00022801"/>
    </source>
</evidence>
<dbReference type="CDD" id="cd00118">
    <property type="entry name" value="LysM"/>
    <property type="match status" value="1"/>
</dbReference>
<dbReference type="PANTHER" id="PTHR22726">
    <property type="entry name" value="METALLOENDOPEPTIDASE OMA1"/>
    <property type="match status" value="1"/>
</dbReference>
<dbReference type="Proteomes" id="UP000024329">
    <property type="component" value="Unassembled WGS sequence"/>
</dbReference>
<dbReference type="Gene3D" id="3.10.350.10">
    <property type="entry name" value="LysM domain"/>
    <property type="match status" value="1"/>
</dbReference>
<reference evidence="8 9" key="1">
    <citation type="submission" date="2014-03" db="EMBL/GenBank/DDBJ databases">
        <title>Whole genome sequence of Novosphingobium resinovorum KF1.</title>
        <authorList>
            <person name="Gan H.M."/>
            <person name="Gan H.Y."/>
            <person name="Chew T.H."/>
            <person name="Savka M.A."/>
        </authorList>
    </citation>
    <scope>NUCLEOTIDE SEQUENCE [LARGE SCALE GENOMIC DNA]</scope>
    <source>
        <strain evidence="8 9">KF1</strain>
    </source>
</reference>
<keyword evidence="6" id="KW-0482">Metalloprotease</keyword>
<feature type="domain" description="LysM" evidence="7">
    <location>
        <begin position="457"/>
        <end position="504"/>
    </location>
</feature>
<comment type="cofactor">
    <cofactor evidence="1">
        <name>Zn(2+)</name>
        <dbReference type="ChEBI" id="CHEBI:29105"/>
    </cofactor>
</comment>
<dbReference type="PROSITE" id="PS51782">
    <property type="entry name" value="LYSM"/>
    <property type="match status" value="1"/>
</dbReference>
<protein>
    <submittedName>
        <fullName evidence="8">Peptidase M48, Ste24p</fullName>
    </submittedName>
</protein>